<dbReference type="AlphaFoldDB" id="A0A4Y2TM08"/>
<dbReference type="Proteomes" id="UP000499080">
    <property type="component" value="Unassembled WGS sequence"/>
</dbReference>
<feature type="region of interest" description="Disordered" evidence="1">
    <location>
        <begin position="1"/>
        <end position="37"/>
    </location>
</feature>
<dbReference type="EMBL" id="BGPR01028768">
    <property type="protein sequence ID" value="GBO00136.1"/>
    <property type="molecule type" value="Genomic_DNA"/>
</dbReference>
<sequence>MVLRKSSVSTDEKNYNLSVHSSKLQDNLNSSRMHKEPHKSCSLIHRHPNDGPIPCMKSAPHRRENSTLSTLGNFEGLKGKDPLPETRRIKAKWICLLSERRVLIDDDSEDKICICYISSHLLLSGTNTLRIDLSDKESRIKCIGNTFEED</sequence>
<accession>A0A4Y2TM08</accession>
<name>A0A4Y2TM08_ARAVE</name>
<evidence type="ECO:0000313" key="2">
    <source>
        <dbReference type="EMBL" id="GBO00136.1"/>
    </source>
</evidence>
<protein>
    <submittedName>
        <fullName evidence="2">Uncharacterized protein</fullName>
    </submittedName>
</protein>
<proteinExistence type="predicted"/>
<organism evidence="2 3">
    <name type="scientific">Araneus ventricosus</name>
    <name type="common">Orbweaver spider</name>
    <name type="synonym">Epeira ventricosa</name>
    <dbReference type="NCBI Taxonomy" id="182803"/>
    <lineage>
        <taxon>Eukaryota</taxon>
        <taxon>Metazoa</taxon>
        <taxon>Ecdysozoa</taxon>
        <taxon>Arthropoda</taxon>
        <taxon>Chelicerata</taxon>
        <taxon>Arachnida</taxon>
        <taxon>Araneae</taxon>
        <taxon>Araneomorphae</taxon>
        <taxon>Entelegynae</taxon>
        <taxon>Araneoidea</taxon>
        <taxon>Araneidae</taxon>
        <taxon>Araneus</taxon>
    </lineage>
</organism>
<evidence type="ECO:0000256" key="1">
    <source>
        <dbReference type="SAM" id="MobiDB-lite"/>
    </source>
</evidence>
<gene>
    <name evidence="2" type="ORF">AVEN_216850_1</name>
</gene>
<comment type="caution">
    <text evidence="2">The sequence shown here is derived from an EMBL/GenBank/DDBJ whole genome shotgun (WGS) entry which is preliminary data.</text>
</comment>
<keyword evidence="3" id="KW-1185">Reference proteome</keyword>
<reference evidence="2 3" key="1">
    <citation type="journal article" date="2019" name="Sci. Rep.">
        <title>Orb-weaving spider Araneus ventricosus genome elucidates the spidroin gene catalogue.</title>
        <authorList>
            <person name="Kono N."/>
            <person name="Nakamura H."/>
            <person name="Ohtoshi R."/>
            <person name="Moran D.A.P."/>
            <person name="Shinohara A."/>
            <person name="Yoshida Y."/>
            <person name="Fujiwara M."/>
            <person name="Mori M."/>
            <person name="Tomita M."/>
            <person name="Arakawa K."/>
        </authorList>
    </citation>
    <scope>NUCLEOTIDE SEQUENCE [LARGE SCALE GENOMIC DNA]</scope>
</reference>
<evidence type="ECO:0000313" key="3">
    <source>
        <dbReference type="Proteomes" id="UP000499080"/>
    </source>
</evidence>
<feature type="compositionally biased region" description="Polar residues" evidence="1">
    <location>
        <begin position="15"/>
        <end position="31"/>
    </location>
</feature>